<evidence type="ECO:0000256" key="3">
    <source>
        <dbReference type="ARBA" id="ARBA00007110"/>
    </source>
</evidence>
<evidence type="ECO:0000256" key="1">
    <source>
        <dbReference type="ARBA" id="ARBA00002197"/>
    </source>
</evidence>
<evidence type="ECO:0000313" key="13">
    <source>
        <dbReference type="Proteomes" id="UP000192660"/>
    </source>
</evidence>
<evidence type="ECO:0000256" key="10">
    <source>
        <dbReference type="NCBIfam" id="TIGR03160"/>
    </source>
</evidence>
<dbReference type="InterPro" id="IPR036087">
    <property type="entry name" value="Nict_dMeBzImd_PRibTrfase_sf"/>
</dbReference>
<protein>
    <recommendedName>
        <fullName evidence="5 10">Nicotinate-nucleotide--dimethylbenzimidazole phosphoribosyltransferase</fullName>
        <ecNumber evidence="4 10">2.4.2.21</ecNumber>
    </recommendedName>
</protein>
<evidence type="ECO:0000256" key="2">
    <source>
        <dbReference type="ARBA" id="ARBA00005049"/>
    </source>
</evidence>
<dbReference type="Gene3D" id="3.40.109.10">
    <property type="entry name" value="NADH Oxidase"/>
    <property type="match status" value="1"/>
</dbReference>
<dbReference type="Pfam" id="PF02277">
    <property type="entry name" value="DBI_PRT"/>
    <property type="match status" value="1"/>
</dbReference>
<gene>
    <name evidence="12" type="ORF">SAMN00768000_2311</name>
</gene>
<accession>A0A1W1WHP9</accession>
<dbReference type="SUPFAM" id="SSF55469">
    <property type="entry name" value="FMN-dependent nitroreductase-like"/>
    <property type="match status" value="1"/>
</dbReference>
<name>A0A1W1WHP9_SULTA</name>
<dbReference type="InterPro" id="IPR000415">
    <property type="entry name" value="Nitroreductase-like"/>
</dbReference>
<keyword evidence="7 12" id="KW-0328">Glycosyltransferase</keyword>
<evidence type="ECO:0000256" key="4">
    <source>
        <dbReference type="ARBA" id="ARBA00011991"/>
    </source>
</evidence>
<comment type="function">
    <text evidence="1">Catalyzes the synthesis of alpha-ribazole-5'-phosphate from nicotinate mononucleotide (NAMN) and 5,6-dimethylbenzimidazole (DMB).</text>
</comment>
<dbReference type="InterPro" id="IPR029479">
    <property type="entry name" value="Nitroreductase"/>
</dbReference>
<dbReference type="RefSeq" id="WP_084661619.1">
    <property type="nucleotide sequence ID" value="NZ_FWWY01000001.1"/>
</dbReference>
<dbReference type="EMBL" id="FWWY01000001">
    <property type="protein sequence ID" value="SMC05560.1"/>
    <property type="molecule type" value="Genomic_DNA"/>
</dbReference>
<dbReference type="EC" id="2.4.2.21" evidence="4 10"/>
<keyword evidence="8 12" id="KW-0808">Transferase</keyword>
<dbReference type="NCBIfam" id="TIGR02476">
    <property type="entry name" value="BluB"/>
    <property type="match status" value="1"/>
</dbReference>
<feature type="domain" description="Nitroreductase" evidence="11">
    <location>
        <begin position="384"/>
        <end position="550"/>
    </location>
</feature>
<sequence>MNRQEIEIILNKVTPPSTPFRQRAQERMDNLTKPLGSLGLLENIVVQLAAIQRKIIPELRKPHALIFAADHGVSEEHVSRYEDHVTEEMAVNIAMETAVSSVLARHNQIPLDIVDVGVKSVVRHPKVIVQKIRAGTHNIVYGPAMTSEDVDRALHVGYEIATEIILRGTDVLIAGELGISNTTSSTAMACALLQRDPREMTGMGSGIDDDHRMHKVNMIAQALAVNQVDPEDYWDVLTKLGGLEIAALVGAYTKAVESGIPIILDGLITTVAALGLVRVNAECRQYFIAAHESHEPSHQALLTAMDLKPLLKWDMRLGEASGALLVFPLLQQGCAILKETATFADARVSNPHAKESLMVEPMPLEHPVRTDFSESERESFYRVIMGRRDIRIYLPDPIPQVVLQRVLMAAHHAPSVGFMQPWNFIVIDNPDIKRRLHEVVEQQRVVAAQNYTDMRQLHYLRLKVEGLLEAPVTICVTNDSHRGGPHVLGRNTIPETDLMSTACAIENMWLAARVEGLGMGWVSIFRKEDVREILGIPDHIDPIALMTVGYTPYFPEIPLLERVGWEQRRPFDDLVYFNRWSCSDH</sequence>
<dbReference type="SUPFAM" id="SSF52733">
    <property type="entry name" value="Nicotinate mononucleotide:5,6-dimethylbenzimidazole phosphoribosyltransferase (CobT)"/>
    <property type="match status" value="1"/>
</dbReference>
<dbReference type="NCBIfam" id="TIGR03160">
    <property type="entry name" value="cobT_DBIPRT"/>
    <property type="match status" value="1"/>
</dbReference>
<dbReference type="AlphaFoldDB" id="A0A1W1WHP9"/>
<dbReference type="OrthoDB" id="9781491at2"/>
<dbReference type="FunFam" id="3.40.50.10210:FF:000001">
    <property type="entry name" value="Nicotinate-nucleotide--dimethylbenzimidazole phosphoribosyltransferase"/>
    <property type="match status" value="1"/>
</dbReference>
<dbReference type="STRING" id="28034.BFX07_08675"/>
<dbReference type="CDD" id="cd02439">
    <property type="entry name" value="DMB-PRT_CobT"/>
    <property type="match status" value="1"/>
</dbReference>
<reference evidence="13" key="1">
    <citation type="submission" date="2017-04" db="EMBL/GenBank/DDBJ databases">
        <authorList>
            <person name="Varghese N."/>
            <person name="Submissions S."/>
        </authorList>
    </citation>
    <scope>NUCLEOTIDE SEQUENCE [LARGE SCALE GENOMIC DNA]</scope>
    <source>
        <strain evidence="13">DSM 9293</strain>
    </source>
</reference>
<keyword evidence="13" id="KW-1185">Reference proteome</keyword>
<dbReference type="GO" id="GO:0016491">
    <property type="term" value="F:oxidoreductase activity"/>
    <property type="evidence" value="ECO:0007669"/>
    <property type="project" value="InterPro"/>
</dbReference>
<dbReference type="GO" id="GO:0008939">
    <property type="term" value="F:nicotinate-nucleotide-dimethylbenzimidazole phosphoribosyltransferase activity"/>
    <property type="evidence" value="ECO:0007669"/>
    <property type="project" value="UniProtKB-UniRule"/>
</dbReference>
<evidence type="ECO:0000256" key="7">
    <source>
        <dbReference type="ARBA" id="ARBA00022676"/>
    </source>
</evidence>
<dbReference type="InterPro" id="IPR012825">
    <property type="entry name" value="BluB"/>
</dbReference>
<dbReference type="NCBIfam" id="NF000996">
    <property type="entry name" value="PRK00105.1"/>
    <property type="match status" value="1"/>
</dbReference>
<dbReference type="PANTHER" id="PTHR43463:SF1">
    <property type="entry name" value="NICOTINATE-NUCLEOTIDE--DIMETHYLBENZIMIDAZOLE PHOSPHORIBOSYLTRANSFERASE"/>
    <property type="match status" value="1"/>
</dbReference>
<dbReference type="PANTHER" id="PTHR43463">
    <property type="entry name" value="NICOTINATE-NUCLEOTIDE--DIMETHYLBENZIMIDAZOLE PHOSPHORIBOSYLTRANSFERASE"/>
    <property type="match status" value="1"/>
</dbReference>
<dbReference type="UniPathway" id="UPA00061">
    <property type="reaction ID" value="UER00516"/>
</dbReference>
<comment type="similarity">
    <text evidence="3">Belongs to the CobT family.</text>
</comment>
<comment type="catalytic activity">
    <reaction evidence="9">
        <text>5,6-dimethylbenzimidazole + nicotinate beta-D-ribonucleotide = alpha-ribazole 5'-phosphate + nicotinate + H(+)</text>
        <dbReference type="Rhea" id="RHEA:11196"/>
        <dbReference type="ChEBI" id="CHEBI:15378"/>
        <dbReference type="ChEBI" id="CHEBI:15890"/>
        <dbReference type="ChEBI" id="CHEBI:32544"/>
        <dbReference type="ChEBI" id="CHEBI:57502"/>
        <dbReference type="ChEBI" id="CHEBI:57918"/>
        <dbReference type="EC" id="2.4.2.21"/>
    </reaction>
</comment>
<organism evidence="12 13">
    <name type="scientific">Sulfobacillus thermosulfidooxidans (strain DSM 9293 / VKM B-1269 / AT-1)</name>
    <dbReference type="NCBI Taxonomy" id="929705"/>
    <lineage>
        <taxon>Bacteria</taxon>
        <taxon>Bacillati</taxon>
        <taxon>Bacillota</taxon>
        <taxon>Clostridia</taxon>
        <taxon>Eubacteriales</taxon>
        <taxon>Clostridiales Family XVII. Incertae Sedis</taxon>
        <taxon>Sulfobacillus</taxon>
    </lineage>
</organism>
<dbReference type="Gene3D" id="1.10.1610.10">
    <property type="match status" value="1"/>
</dbReference>
<dbReference type="InterPro" id="IPR017846">
    <property type="entry name" value="Nict_dMeBzImd_PRibTrfase_bact"/>
</dbReference>
<keyword evidence="6" id="KW-0169">Cobalamin biosynthesis</keyword>
<dbReference type="Proteomes" id="UP000192660">
    <property type="component" value="Unassembled WGS sequence"/>
</dbReference>
<dbReference type="GO" id="GO:0009236">
    <property type="term" value="P:cobalamin biosynthetic process"/>
    <property type="evidence" value="ECO:0007669"/>
    <property type="project" value="UniProtKB-UniRule"/>
</dbReference>
<proteinExistence type="inferred from homology"/>
<evidence type="ECO:0000259" key="11">
    <source>
        <dbReference type="Pfam" id="PF00881"/>
    </source>
</evidence>
<comment type="pathway">
    <text evidence="2">Nucleoside biosynthesis; alpha-ribazole biosynthesis; alpha-ribazole from 5,6-dimethylbenzimidazole: step 1/2.</text>
</comment>
<evidence type="ECO:0000256" key="6">
    <source>
        <dbReference type="ARBA" id="ARBA00022573"/>
    </source>
</evidence>
<dbReference type="InterPro" id="IPR023195">
    <property type="entry name" value="Nict_dMeBzImd_PRibTrfase_N"/>
</dbReference>
<evidence type="ECO:0000256" key="9">
    <source>
        <dbReference type="ARBA" id="ARBA00047340"/>
    </source>
</evidence>
<evidence type="ECO:0000313" key="12">
    <source>
        <dbReference type="EMBL" id="SMC05560.1"/>
    </source>
</evidence>
<dbReference type="InterPro" id="IPR003200">
    <property type="entry name" value="Nict_dMeBzImd_PRibTrfase"/>
</dbReference>
<evidence type="ECO:0000256" key="8">
    <source>
        <dbReference type="ARBA" id="ARBA00022679"/>
    </source>
</evidence>
<dbReference type="Gene3D" id="3.40.50.10210">
    <property type="match status" value="1"/>
</dbReference>
<evidence type="ECO:0000256" key="5">
    <source>
        <dbReference type="ARBA" id="ARBA00015486"/>
    </source>
</evidence>
<dbReference type="Pfam" id="PF00881">
    <property type="entry name" value="Nitroreductase"/>
    <property type="match status" value="1"/>
</dbReference>